<dbReference type="Pfam" id="PF01814">
    <property type="entry name" value="Hemerythrin"/>
    <property type="match status" value="1"/>
</dbReference>
<sequence length="173" mass="19825">MIGCASGLFGDGPVTLSEGLQILVDEHAPLRKSLETLESYSNKIEFEEEKATVFQQLIQEVKAFNENLSRHSAKEEDHLFTMMEKYIGKNGGPIAVMEYEHQMAHGYINQFLQNIESHKEQTNDDMIENANLIKNAKQILLDHFAKEEQVLYPMAEKLLSQDEKDLLKEKVQN</sequence>
<feature type="domain" description="Hemerythrin-like" evidence="2">
    <location>
        <begin position="19"/>
        <end position="155"/>
    </location>
</feature>
<organism evidence="3 4">
    <name type="scientific">Calidifontibacillus erzurumensis</name>
    <dbReference type="NCBI Taxonomy" id="2741433"/>
    <lineage>
        <taxon>Bacteria</taxon>
        <taxon>Bacillati</taxon>
        <taxon>Bacillota</taxon>
        <taxon>Bacilli</taxon>
        <taxon>Bacillales</taxon>
        <taxon>Bacillaceae</taxon>
        <taxon>Calidifontibacillus/Schinkia group</taxon>
        <taxon>Calidifontibacillus</taxon>
    </lineage>
</organism>
<dbReference type="Gene3D" id="1.20.120.520">
    <property type="entry name" value="nmb1532 protein domain like"/>
    <property type="match status" value="1"/>
</dbReference>
<keyword evidence="4" id="KW-1185">Reference proteome</keyword>
<proteinExistence type="predicted"/>
<dbReference type="AlphaFoldDB" id="A0A8J8GI49"/>
<evidence type="ECO:0000313" key="4">
    <source>
        <dbReference type="Proteomes" id="UP000625804"/>
    </source>
</evidence>
<dbReference type="PANTHER" id="PTHR39966:SF1">
    <property type="entry name" value="HEMERYTHRIN-LIKE DOMAIN-CONTAINING PROTEIN"/>
    <property type="match status" value="1"/>
</dbReference>
<dbReference type="RefSeq" id="WP_173731377.1">
    <property type="nucleotide sequence ID" value="NZ_JABTTE010000013.1"/>
</dbReference>
<feature type="coiled-coil region" evidence="1">
    <location>
        <begin position="30"/>
        <end position="74"/>
    </location>
</feature>
<dbReference type="EMBL" id="JABTTE010000013">
    <property type="protein sequence ID" value="NSL52171.1"/>
    <property type="molecule type" value="Genomic_DNA"/>
</dbReference>
<comment type="caution">
    <text evidence="3">The sequence shown here is derived from an EMBL/GenBank/DDBJ whole genome shotgun (WGS) entry which is preliminary data.</text>
</comment>
<protein>
    <submittedName>
        <fullName evidence="3">Hemerythrin domain-containing protein</fullName>
    </submittedName>
</protein>
<evidence type="ECO:0000313" key="3">
    <source>
        <dbReference type="EMBL" id="NSL52171.1"/>
    </source>
</evidence>
<keyword evidence="1" id="KW-0175">Coiled coil</keyword>
<dbReference type="InterPro" id="IPR012312">
    <property type="entry name" value="Hemerythrin-like"/>
</dbReference>
<dbReference type="GO" id="GO:0005886">
    <property type="term" value="C:plasma membrane"/>
    <property type="evidence" value="ECO:0007669"/>
    <property type="project" value="TreeGrafter"/>
</dbReference>
<dbReference type="Proteomes" id="UP000625804">
    <property type="component" value="Unassembled WGS sequence"/>
</dbReference>
<accession>A0A8J8GI49</accession>
<dbReference type="PANTHER" id="PTHR39966">
    <property type="entry name" value="BLL2471 PROTEIN-RELATED"/>
    <property type="match status" value="1"/>
</dbReference>
<evidence type="ECO:0000259" key="2">
    <source>
        <dbReference type="Pfam" id="PF01814"/>
    </source>
</evidence>
<evidence type="ECO:0000256" key="1">
    <source>
        <dbReference type="SAM" id="Coils"/>
    </source>
</evidence>
<name>A0A8J8GI49_9BACI</name>
<gene>
    <name evidence="3" type="ORF">HR057_10435</name>
</gene>
<reference evidence="3" key="1">
    <citation type="submission" date="2020-06" db="EMBL/GenBank/DDBJ databases">
        <title>A novel thermopfilic bacterium from Erzurum, Turkey.</title>
        <authorList>
            <person name="Adiguzel A."/>
            <person name="Ay H."/>
            <person name="Baltaci M.O."/>
        </authorList>
    </citation>
    <scope>NUCLEOTIDE SEQUENCE</scope>
    <source>
        <strain evidence="3">P2</strain>
    </source>
</reference>